<evidence type="ECO:0000313" key="1">
    <source>
        <dbReference type="EMBL" id="GAG31436.1"/>
    </source>
</evidence>
<accession>X0Y3J7</accession>
<organism evidence="1">
    <name type="scientific">marine sediment metagenome</name>
    <dbReference type="NCBI Taxonomy" id="412755"/>
    <lineage>
        <taxon>unclassified sequences</taxon>
        <taxon>metagenomes</taxon>
        <taxon>ecological metagenomes</taxon>
    </lineage>
</organism>
<sequence length="53" mass="6461">MKKLSEKEKKWLKEGINWITEDVRFVKRKGKLVVERKQFVEVKTDPLDFIKKI</sequence>
<name>X0Y3J7_9ZZZZ</name>
<reference evidence="1" key="1">
    <citation type="journal article" date="2014" name="Front. Microbiol.">
        <title>High frequency of phylogenetically diverse reductive dehalogenase-homologous genes in deep subseafloor sedimentary metagenomes.</title>
        <authorList>
            <person name="Kawai M."/>
            <person name="Futagami T."/>
            <person name="Toyoda A."/>
            <person name="Takaki Y."/>
            <person name="Nishi S."/>
            <person name="Hori S."/>
            <person name="Arai W."/>
            <person name="Tsubouchi T."/>
            <person name="Morono Y."/>
            <person name="Uchiyama I."/>
            <person name="Ito T."/>
            <person name="Fujiyama A."/>
            <person name="Inagaki F."/>
            <person name="Takami H."/>
        </authorList>
    </citation>
    <scope>NUCLEOTIDE SEQUENCE</scope>
    <source>
        <strain evidence="1">Expedition CK06-06</strain>
    </source>
</reference>
<proteinExistence type="predicted"/>
<comment type="caution">
    <text evidence="1">The sequence shown here is derived from an EMBL/GenBank/DDBJ whole genome shotgun (WGS) entry which is preliminary data.</text>
</comment>
<dbReference type="EMBL" id="BARS01044003">
    <property type="protein sequence ID" value="GAG31436.1"/>
    <property type="molecule type" value="Genomic_DNA"/>
</dbReference>
<feature type="non-terminal residue" evidence="1">
    <location>
        <position position="53"/>
    </location>
</feature>
<protein>
    <submittedName>
        <fullName evidence="1">Uncharacterized protein</fullName>
    </submittedName>
</protein>
<gene>
    <name evidence="1" type="ORF">S01H1_66541</name>
</gene>
<dbReference type="AlphaFoldDB" id="X0Y3J7"/>